<evidence type="ECO:0000256" key="2">
    <source>
        <dbReference type="ARBA" id="ARBA00022723"/>
    </source>
</evidence>
<dbReference type="InterPro" id="IPR029035">
    <property type="entry name" value="DHS-like_NAD/FAD-binding_dom"/>
</dbReference>
<dbReference type="InterPro" id="IPR011766">
    <property type="entry name" value="TPP_enzyme_TPP-bd"/>
</dbReference>
<gene>
    <name evidence="9" type="ORF">F0562_033059</name>
</gene>
<dbReference type="SUPFAM" id="SSF52467">
    <property type="entry name" value="DHS-like NAD/FAD-binding domain"/>
    <property type="match status" value="1"/>
</dbReference>
<dbReference type="PANTHER" id="PTHR42916:SF1">
    <property type="entry name" value="PROTEIN PHYLLO, CHLOROPLASTIC"/>
    <property type="match status" value="1"/>
</dbReference>
<keyword evidence="2" id="KW-0479">Metal-binding</keyword>
<evidence type="ECO:0000256" key="3">
    <source>
        <dbReference type="ARBA" id="ARBA00022842"/>
    </source>
</evidence>
<keyword evidence="10" id="KW-1185">Reference proteome</keyword>
<keyword evidence="1" id="KW-0808">Transferase</keyword>
<feature type="domain" description="Thiamine pyrophosphate enzyme N-terminal TPP-binding" evidence="7">
    <location>
        <begin position="361"/>
        <end position="422"/>
    </location>
</feature>
<dbReference type="GO" id="GO:0030976">
    <property type="term" value="F:thiamine pyrophosphate binding"/>
    <property type="evidence" value="ECO:0007669"/>
    <property type="project" value="InterPro"/>
</dbReference>
<evidence type="ECO:0000313" key="10">
    <source>
        <dbReference type="Proteomes" id="UP000325577"/>
    </source>
</evidence>
<dbReference type="Pfam" id="PF16582">
    <property type="entry name" value="TPP_enzyme_M_2"/>
    <property type="match status" value="1"/>
</dbReference>
<dbReference type="OrthoDB" id="8119704at2759"/>
<keyword evidence="4" id="KW-0786">Thiamine pyrophosphate</keyword>
<dbReference type="GO" id="GO:0009234">
    <property type="term" value="P:menaquinone biosynthetic process"/>
    <property type="evidence" value="ECO:0007669"/>
    <property type="project" value="InterPro"/>
</dbReference>
<dbReference type="InterPro" id="IPR032264">
    <property type="entry name" value="MenD_middle"/>
</dbReference>
<evidence type="ECO:0000259" key="8">
    <source>
        <dbReference type="Pfam" id="PF16582"/>
    </source>
</evidence>
<dbReference type="Pfam" id="PF02776">
    <property type="entry name" value="TPP_enzyme_N"/>
    <property type="match status" value="1"/>
</dbReference>
<keyword evidence="5" id="KW-0464">Manganese</keyword>
<dbReference type="GO" id="GO:0070204">
    <property type="term" value="F:2-succinyl-5-enolpyruvyl-6-hydroxy-3-cyclohexene-1-carboxylic-acid synthase activity"/>
    <property type="evidence" value="ECO:0007669"/>
    <property type="project" value="InterPro"/>
</dbReference>
<dbReference type="HAMAP" id="MF_01659">
    <property type="entry name" value="MenD"/>
    <property type="match status" value="1"/>
</dbReference>
<feature type="domain" description="Menaquinone biosynthesis protein MenD middle" evidence="8">
    <location>
        <begin position="507"/>
        <end position="740"/>
    </location>
</feature>
<reference evidence="9 10" key="1">
    <citation type="submission" date="2019-09" db="EMBL/GenBank/DDBJ databases">
        <title>A chromosome-level genome assembly of the Chinese tupelo Nyssa sinensis.</title>
        <authorList>
            <person name="Yang X."/>
            <person name="Kang M."/>
            <person name="Yang Y."/>
            <person name="Xiong H."/>
            <person name="Wang M."/>
            <person name="Zhang Z."/>
            <person name="Wang Z."/>
            <person name="Wu H."/>
            <person name="Ma T."/>
            <person name="Liu J."/>
            <person name="Xi Z."/>
        </authorList>
    </citation>
    <scope>NUCLEOTIDE SEQUENCE [LARGE SCALE GENOMIC DNA]</scope>
    <source>
        <strain evidence="9">J267</strain>
        <tissue evidence="9">Leaf</tissue>
    </source>
</reference>
<dbReference type="EMBL" id="CM018042">
    <property type="protein sequence ID" value="KAA8532823.1"/>
    <property type="molecule type" value="Genomic_DNA"/>
</dbReference>
<dbReference type="InterPro" id="IPR012001">
    <property type="entry name" value="Thiamin_PyroP_enz_TPP-bd_dom"/>
</dbReference>
<dbReference type="SUPFAM" id="SSF52518">
    <property type="entry name" value="Thiamin diphosphate-binding fold (THDP-binding)"/>
    <property type="match status" value="2"/>
</dbReference>
<dbReference type="Proteomes" id="UP000325577">
    <property type="component" value="Linkage Group LG19"/>
</dbReference>
<dbReference type="Gene3D" id="3.40.50.970">
    <property type="match status" value="2"/>
</dbReference>
<sequence>MKVNISQTTTLSPPFPLPQFHINTSLPRRTITVSNPYSLRPFRRFALLRHRQNPNFKIVQGSMHEGAFMETEEDFKLLVETCITRYLSPALTLEHGLQKIKEAVEELKLNPPCSSSGIYRFQVAVPPSAKALNWFCCQPELSGVFPQFFLSKEKENPTFKSLFLNGSRGVFGIGAALYFQGSPSRALAEWSSFKRYLSVNSDLVTAYGFMDIYFDTKSSSMKHGTGSFYLFIPQIELDEFEGISFSLYQASHHFWPTTGKCHNNCIRAAFGKFNAVEDKSAQMVCVNALSVGGRNPEADSLELKEASFSSQFFARFSPNVAIANNMLDHGSEMSYSLQDFANINTLWASLMVEEFTRLGLTAPGSRSSPLAIAASTHPLTTCIACFDERSLSFHAVGYARGSHKPAIVITSSGTAVSNLYPAADRPPELQDAGANQSINQVNHFGSFVRFFYGLPAPTDDIPARMVLTTIDSAVYLATSSPCGPVHINCPFREPLDNSLRKWMLSCLKGLDFWISSADPFTKYIQLQHSYPCNDAQGQMAEVLKVIQGANQGLLLIGAIHSEDDVWAALLLAKHLLWPVVADVLSGLRLRKYFSSFSEIEEKFLFVDHLDHSLLSNSVRSWAQADVIVQIGSRITSKRISQMLEDCFPCSYIMVDKHPSRHDSSHIVTHRIQSTITQFTDCLLKAVIPPIRSKWSSFLRALDMMVAWEISFLVRSEYYLTEPYVAYVIPRTLRCETAIFVGNSMAIRDADMYGCNWAKCTHSIATMLGPEFLCHWIQVAGNRGASGIDGLLSTAIGFSVGCNKRVLCVIGDVSFLHDTNGLALLKERICRKPMTIIVINNHGGAIFSFLPIAERTEKRVLNQYFYTSHNVSIHNLCVAHGVKHVQAWTKMELQ</sequence>
<evidence type="ECO:0000256" key="4">
    <source>
        <dbReference type="ARBA" id="ARBA00023052"/>
    </source>
</evidence>
<protein>
    <submittedName>
        <fullName evidence="9">Uncharacterized protein</fullName>
    </submittedName>
</protein>
<dbReference type="CDD" id="cd02009">
    <property type="entry name" value="TPP_SHCHC_synthase"/>
    <property type="match status" value="1"/>
</dbReference>
<dbReference type="Pfam" id="PF02775">
    <property type="entry name" value="TPP_enzyme_C"/>
    <property type="match status" value="1"/>
</dbReference>
<dbReference type="Gene3D" id="3.40.50.1220">
    <property type="entry name" value="TPP-binding domain"/>
    <property type="match status" value="1"/>
</dbReference>
<organism evidence="9 10">
    <name type="scientific">Nyssa sinensis</name>
    <dbReference type="NCBI Taxonomy" id="561372"/>
    <lineage>
        <taxon>Eukaryota</taxon>
        <taxon>Viridiplantae</taxon>
        <taxon>Streptophyta</taxon>
        <taxon>Embryophyta</taxon>
        <taxon>Tracheophyta</taxon>
        <taxon>Spermatophyta</taxon>
        <taxon>Magnoliopsida</taxon>
        <taxon>eudicotyledons</taxon>
        <taxon>Gunneridae</taxon>
        <taxon>Pentapetalae</taxon>
        <taxon>asterids</taxon>
        <taxon>Cornales</taxon>
        <taxon>Nyssaceae</taxon>
        <taxon>Nyssa</taxon>
    </lineage>
</organism>
<evidence type="ECO:0000313" key="9">
    <source>
        <dbReference type="EMBL" id="KAA8532823.1"/>
    </source>
</evidence>
<feature type="domain" description="Thiamine pyrophosphate enzyme TPP-binding" evidence="6">
    <location>
        <begin position="791"/>
        <end position="885"/>
    </location>
</feature>
<dbReference type="PANTHER" id="PTHR42916">
    <property type="entry name" value="2-SUCCINYL-5-ENOLPYRUVYL-6-HYDROXY-3-CYCLOHEXENE-1-CARBOXYLATE SYNTHASE"/>
    <property type="match status" value="1"/>
</dbReference>
<dbReference type="AlphaFoldDB" id="A0A5J5AP99"/>
<proteinExistence type="inferred from homology"/>
<dbReference type="CDD" id="cd07037">
    <property type="entry name" value="TPP_PYR_MenD"/>
    <property type="match status" value="1"/>
</dbReference>
<dbReference type="NCBIfam" id="TIGR00173">
    <property type="entry name" value="menD"/>
    <property type="match status" value="1"/>
</dbReference>
<keyword evidence="3" id="KW-0460">Magnesium</keyword>
<evidence type="ECO:0000259" key="6">
    <source>
        <dbReference type="Pfam" id="PF02775"/>
    </source>
</evidence>
<evidence type="ECO:0000259" key="7">
    <source>
        <dbReference type="Pfam" id="PF02776"/>
    </source>
</evidence>
<dbReference type="InterPro" id="IPR004433">
    <property type="entry name" value="MenaQ_synth_MenD"/>
</dbReference>
<name>A0A5J5AP99_9ASTE</name>
<evidence type="ECO:0000256" key="1">
    <source>
        <dbReference type="ARBA" id="ARBA00022679"/>
    </source>
</evidence>
<dbReference type="InterPro" id="IPR029061">
    <property type="entry name" value="THDP-binding"/>
</dbReference>
<accession>A0A5J5AP99</accession>
<evidence type="ECO:0000256" key="5">
    <source>
        <dbReference type="ARBA" id="ARBA00023211"/>
    </source>
</evidence>
<dbReference type="GO" id="GO:0046872">
    <property type="term" value="F:metal ion binding"/>
    <property type="evidence" value="ECO:0007669"/>
    <property type="project" value="UniProtKB-KW"/>
</dbReference>